<dbReference type="EMBL" id="JBHTKB010000001">
    <property type="protein sequence ID" value="MFD0912502.1"/>
    <property type="molecule type" value="Genomic_DNA"/>
</dbReference>
<dbReference type="InterPro" id="IPR003787">
    <property type="entry name" value="Sulphur_relay_DsrE/F-like"/>
</dbReference>
<evidence type="ECO:0000313" key="1">
    <source>
        <dbReference type="EMBL" id="MFD0912502.1"/>
    </source>
</evidence>
<protein>
    <submittedName>
        <fullName evidence="1">DsrE family protein</fullName>
    </submittedName>
</protein>
<dbReference type="RefSeq" id="WP_379055496.1">
    <property type="nucleotide sequence ID" value="NZ_JBHTKB010000001.1"/>
</dbReference>
<dbReference type="Pfam" id="PF02635">
    <property type="entry name" value="DsrE"/>
    <property type="match status" value="1"/>
</dbReference>
<comment type="caution">
    <text evidence="1">The sequence shown here is derived from an EMBL/GenBank/DDBJ whole genome shotgun (WGS) entry which is preliminary data.</text>
</comment>
<evidence type="ECO:0000313" key="2">
    <source>
        <dbReference type="Proteomes" id="UP001597128"/>
    </source>
</evidence>
<proteinExistence type="predicted"/>
<gene>
    <name evidence="1" type="ORF">ACFQ1Z_02975</name>
</gene>
<dbReference type="Proteomes" id="UP001597128">
    <property type="component" value="Unassembled WGS sequence"/>
</dbReference>
<reference evidence="2" key="1">
    <citation type="journal article" date="2019" name="Int. J. Syst. Evol. Microbiol.">
        <title>The Global Catalogue of Microorganisms (GCM) 10K type strain sequencing project: providing services to taxonomists for standard genome sequencing and annotation.</title>
        <authorList>
            <consortium name="The Broad Institute Genomics Platform"/>
            <consortium name="The Broad Institute Genome Sequencing Center for Infectious Disease"/>
            <person name="Wu L."/>
            <person name="Ma J."/>
        </authorList>
    </citation>
    <scope>NUCLEOTIDE SEQUENCE [LARGE SCALE GENOMIC DNA]</scope>
    <source>
        <strain evidence="2">CCUG 58412</strain>
    </source>
</reference>
<keyword evidence="2" id="KW-1185">Reference proteome</keyword>
<name>A0ABW3F4M5_9PROT</name>
<organism evidence="1 2">
    <name type="scientific">Methylophilus luteus</name>
    <dbReference type="NCBI Taxonomy" id="640108"/>
    <lineage>
        <taxon>Bacteria</taxon>
        <taxon>Pseudomonadati</taxon>
        <taxon>Pseudomonadota</taxon>
        <taxon>Betaproteobacteria</taxon>
        <taxon>Nitrosomonadales</taxon>
        <taxon>Methylophilaceae</taxon>
        <taxon>Methylophilus</taxon>
    </lineage>
</organism>
<sequence length="124" mass="12835">MKAAIIIYSDPSHGGEEALGRAFNGLAAAYDFKQQGTEVAIYFQGTGTRWAGEISQQGHALHALYTAVSDSIAGVSCGCADVFGARAAAENNGFALVSDNRVPGTSGLPSIAQLSAQGYTIFNF</sequence>
<accession>A0ABW3F4M5</accession>